<dbReference type="Proteomes" id="UP001497382">
    <property type="component" value="Unassembled WGS sequence"/>
</dbReference>
<dbReference type="InterPro" id="IPR000210">
    <property type="entry name" value="BTB/POZ_dom"/>
</dbReference>
<keyword evidence="3" id="KW-1185">Reference proteome</keyword>
<dbReference type="SMART" id="SM00225">
    <property type="entry name" value="BTB"/>
    <property type="match status" value="1"/>
</dbReference>
<dbReference type="CDD" id="cd18186">
    <property type="entry name" value="BTB_POZ_ZBTB_KLHL-like"/>
    <property type="match status" value="1"/>
</dbReference>
<dbReference type="EMBL" id="CAXIEN010000445">
    <property type="protein sequence ID" value="CAL1297894.1"/>
    <property type="molecule type" value="Genomic_DNA"/>
</dbReference>
<organism evidence="2 3">
    <name type="scientific">Larinioides sclopetarius</name>
    <dbReference type="NCBI Taxonomy" id="280406"/>
    <lineage>
        <taxon>Eukaryota</taxon>
        <taxon>Metazoa</taxon>
        <taxon>Ecdysozoa</taxon>
        <taxon>Arthropoda</taxon>
        <taxon>Chelicerata</taxon>
        <taxon>Arachnida</taxon>
        <taxon>Araneae</taxon>
        <taxon>Araneomorphae</taxon>
        <taxon>Entelegynae</taxon>
        <taxon>Araneoidea</taxon>
        <taxon>Araneidae</taxon>
        <taxon>Larinioides</taxon>
    </lineage>
</organism>
<name>A0AAV2BPU9_9ARAC</name>
<dbReference type="PROSITE" id="PS50097">
    <property type="entry name" value="BTB"/>
    <property type="match status" value="1"/>
</dbReference>
<evidence type="ECO:0000259" key="1">
    <source>
        <dbReference type="PROSITE" id="PS50097"/>
    </source>
</evidence>
<gene>
    <name evidence="2" type="ORF">LARSCL_LOCUS20570</name>
</gene>
<dbReference type="AlphaFoldDB" id="A0AAV2BPU9"/>
<feature type="domain" description="BTB" evidence="1">
    <location>
        <begin position="354"/>
        <end position="421"/>
    </location>
</feature>
<accession>A0AAV2BPU9</accession>
<sequence length="519" mass="59994">MHRGCCFQNASNIPYQSAMATISSSDEKRRALFTYIWKIESAPINKCVMSPVFTVQSLEMTKFSLGMVILRPLNKVEFWLERKKEDNEPENIAIKLELSILDTNGSSLIKRSCTGLSRNSEEMGYFEFFESDALFDKRKDELFPKDPIIVRYRFWRKGTEISKSELCFASTQFDVYRPSSVWVVKGFNSLQQGEKRIRILQSAEKGRPQLTLTLSLAEMNGKNRVFIHLAPSHIINEFRMEAEIALLDAEGMVFFRKRVLKPLNVYEKDILLTIFEKSQIPAVLLSEDVLLLRCEMKLTSPDPIWSRIEGYKFMDYSDSKLVQTDKKGTFLDKLNATCPFKEIVNTFKEDGTLSDVCLRAGTKLFPVHKLILSSRSPVFKAMFTQDMREKTSKCIDIPDLNADTLGWLLLYIYENKIQEFTWETAGNLFEAADKYELLDLKEKCSRFLKLNLSGSNVCKILVLADMHHDESLRKSAQEFILNNPEIMHSDVWKIFREDHSKLALEAAEQIIYNMKHSRS</sequence>
<dbReference type="SUPFAM" id="SSF54695">
    <property type="entry name" value="POZ domain"/>
    <property type="match status" value="1"/>
</dbReference>
<protein>
    <recommendedName>
        <fullName evidence="1">BTB domain-containing protein</fullName>
    </recommendedName>
</protein>
<dbReference type="InterPro" id="IPR011333">
    <property type="entry name" value="SKP1/BTB/POZ_sf"/>
</dbReference>
<dbReference type="Pfam" id="PF00651">
    <property type="entry name" value="BTB"/>
    <property type="match status" value="1"/>
</dbReference>
<dbReference type="Gene3D" id="3.30.710.10">
    <property type="entry name" value="Potassium Channel Kv1.1, Chain A"/>
    <property type="match status" value="1"/>
</dbReference>
<reference evidence="2 3" key="1">
    <citation type="submission" date="2024-04" db="EMBL/GenBank/DDBJ databases">
        <authorList>
            <person name="Rising A."/>
            <person name="Reimegard J."/>
            <person name="Sonavane S."/>
            <person name="Akerstrom W."/>
            <person name="Nylinder S."/>
            <person name="Hedman E."/>
            <person name="Kallberg Y."/>
        </authorList>
    </citation>
    <scope>NUCLEOTIDE SEQUENCE [LARGE SCALE GENOMIC DNA]</scope>
</reference>
<dbReference type="Gene3D" id="1.25.40.420">
    <property type="match status" value="1"/>
</dbReference>
<evidence type="ECO:0000313" key="2">
    <source>
        <dbReference type="EMBL" id="CAL1297894.1"/>
    </source>
</evidence>
<comment type="caution">
    <text evidence="2">The sequence shown here is derived from an EMBL/GenBank/DDBJ whole genome shotgun (WGS) entry which is preliminary data.</text>
</comment>
<dbReference type="PANTHER" id="PTHR24413">
    <property type="entry name" value="SPECKLE-TYPE POZ PROTEIN"/>
    <property type="match status" value="1"/>
</dbReference>
<evidence type="ECO:0000313" key="3">
    <source>
        <dbReference type="Proteomes" id="UP001497382"/>
    </source>
</evidence>
<proteinExistence type="predicted"/>